<dbReference type="PROSITE" id="PS00498">
    <property type="entry name" value="TYROSINASE_2"/>
    <property type="match status" value="1"/>
</dbReference>
<comment type="cofactor">
    <cofactor evidence="1">
        <name>Cu(2+)</name>
        <dbReference type="ChEBI" id="CHEBI:29036"/>
    </cofactor>
</comment>
<dbReference type="GO" id="GO:0016491">
    <property type="term" value="F:oxidoreductase activity"/>
    <property type="evidence" value="ECO:0007669"/>
    <property type="project" value="UniProtKB-KW"/>
</dbReference>
<evidence type="ECO:0000256" key="5">
    <source>
        <dbReference type="ARBA" id="ARBA00023008"/>
    </source>
</evidence>
<evidence type="ECO:0000256" key="2">
    <source>
        <dbReference type="ARBA" id="ARBA00009928"/>
    </source>
</evidence>
<dbReference type="Gene3D" id="1.10.1280.10">
    <property type="entry name" value="Di-copper center containing domain from catechol oxidase"/>
    <property type="match status" value="1"/>
</dbReference>
<dbReference type="PANTHER" id="PTHR11474">
    <property type="entry name" value="TYROSINASE FAMILY MEMBER"/>
    <property type="match status" value="1"/>
</dbReference>
<dbReference type="PANTHER" id="PTHR11474:SF76">
    <property type="entry name" value="SHKT DOMAIN-CONTAINING PROTEIN"/>
    <property type="match status" value="1"/>
</dbReference>
<accession>A0ABD1ZCL7</accession>
<dbReference type="SUPFAM" id="SSF48056">
    <property type="entry name" value="Di-copper centre-containing domain"/>
    <property type="match status" value="1"/>
</dbReference>
<dbReference type="GO" id="GO:0046872">
    <property type="term" value="F:metal ion binding"/>
    <property type="evidence" value="ECO:0007669"/>
    <property type="project" value="UniProtKB-KW"/>
</dbReference>
<dbReference type="Pfam" id="PF12142">
    <property type="entry name" value="PPO1_DWL"/>
    <property type="match status" value="1"/>
</dbReference>
<dbReference type="Proteomes" id="UP001605036">
    <property type="component" value="Unassembled WGS sequence"/>
</dbReference>
<evidence type="ECO:0000313" key="8">
    <source>
        <dbReference type="EMBL" id="KAL2644072.1"/>
    </source>
</evidence>
<dbReference type="EMBL" id="JBHFFA010000002">
    <property type="protein sequence ID" value="KAL2644072.1"/>
    <property type="molecule type" value="Genomic_DNA"/>
</dbReference>
<proteinExistence type="inferred from homology"/>
<organism evidence="8 9">
    <name type="scientific">Riccia fluitans</name>
    <dbReference type="NCBI Taxonomy" id="41844"/>
    <lineage>
        <taxon>Eukaryota</taxon>
        <taxon>Viridiplantae</taxon>
        <taxon>Streptophyta</taxon>
        <taxon>Embryophyta</taxon>
        <taxon>Marchantiophyta</taxon>
        <taxon>Marchantiopsida</taxon>
        <taxon>Marchantiidae</taxon>
        <taxon>Marchantiales</taxon>
        <taxon>Ricciaceae</taxon>
        <taxon>Riccia</taxon>
    </lineage>
</organism>
<evidence type="ECO:0000256" key="6">
    <source>
        <dbReference type="SAM" id="SignalP"/>
    </source>
</evidence>
<evidence type="ECO:0000256" key="3">
    <source>
        <dbReference type="ARBA" id="ARBA00022723"/>
    </source>
</evidence>
<protein>
    <recommendedName>
        <fullName evidence="7">Tyrosinase copper-binding domain-containing protein</fullName>
    </recommendedName>
</protein>
<dbReference type="InterPro" id="IPR002227">
    <property type="entry name" value="Tyrosinase_Cu-bd"/>
</dbReference>
<name>A0ABD1ZCL7_9MARC</name>
<dbReference type="InterPro" id="IPR022739">
    <property type="entry name" value="Polyphenol_oxidase_cen"/>
</dbReference>
<keyword evidence="4" id="KW-0560">Oxidoreductase</keyword>
<feature type="domain" description="Tyrosinase copper-binding" evidence="7">
    <location>
        <begin position="334"/>
        <end position="345"/>
    </location>
</feature>
<feature type="signal peptide" evidence="6">
    <location>
        <begin position="1"/>
        <end position="49"/>
    </location>
</feature>
<evidence type="ECO:0000256" key="1">
    <source>
        <dbReference type="ARBA" id="ARBA00001973"/>
    </source>
</evidence>
<dbReference type="InterPro" id="IPR050316">
    <property type="entry name" value="Tyrosinase/Hemocyanin"/>
</dbReference>
<dbReference type="InterPro" id="IPR008922">
    <property type="entry name" value="Di-copper_centre_dom_sf"/>
</dbReference>
<feature type="chain" id="PRO_5044869884" description="Tyrosinase copper-binding domain-containing protein" evidence="6">
    <location>
        <begin position="50"/>
        <end position="439"/>
    </location>
</feature>
<comment type="caution">
    <text evidence="8">The sequence shown here is derived from an EMBL/GenBank/DDBJ whole genome shotgun (WGS) entry which is preliminary data.</text>
</comment>
<keyword evidence="5" id="KW-0186">Copper</keyword>
<keyword evidence="3" id="KW-0479">Metal-binding</keyword>
<dbReference type="AlphaFoldDB" id="A0ABD1ZCL7"/>
<evidence type="ECO:0000313" key="9">
    <source>
        <dbReference type="Proteomes" id="UP001605036"/>
    </source>
</evidence>
<comment type="similarity">
    <text evidence="2">Belongs to the tyrosinase family.</text>
</comment>
<sequence length="439" mass="49470">MPSSSTSSILLQCAAQMAATRRFQGRVQMLIICLVWLAIVATLLSPCAADPIKITFDGCIPGYANNKTQYCCPPKYNGTIVDLCPEKEIDSSKPLRVRKALQCLTGKELKVYKSKLDKAYMILRNLPNNDPRSVYQHAKFHCAYGTGAFVQPGTNITIDIHFSWLFYPFHRMFLYFHERLLQHVLGDPDFTIHFWNWDNGATVPQPKGSKSGCFKAGNVLPPVYNDSATAQYEVRSNLTRFKGLPVDLSILPEERNNPPLRPAEVVLPRNLASMYIAMMIGNTTRSFLGREYRYGDTQVLDPLTGAGTLEVMGHASGHWWVGGIMGFVETSAGDPLFFAHHSNIDRLWNNWHHLPGGDRKDWSDTDFLNAEFLFWDETATLRRVKVKDALSIEGLGYTFETANDAHWINYVPTNSTGNVTSNSSSKPVDVHFPTRWNRV</sequence>
<keyword evidence="6" id="KW-0732">Signal</keyword>
<keyword evidence="9" id="KW-1185">Reference proteome</keyword>
<evidence type="ECO:0000259" key="7">
    <source>
        <dbReference type="PROSITE" id="PS00498"/>
    </source>
</evidence>
<reference evidence="8 9" key="1">
    <citation type="submission" date="2024-09" db="EMBL/GenBank/DDBJ databases">
        <title>Chromosome-scale assembly of Riccia fluitans.</title>
        <authorList>
            <person name="Paukszto L."/>
            <person name="Sawicki J."/>
            <person name="Karawczyk K."/>
            <person name="Piernik-Szablinska J."/>
            <person name="Szczecinska M."/>
            <person name="Mazdziarz M."/>
        </authorList>
    </citation>
    <scope>NUCLEOTIDE SEQUENCE [LARGE SCALE GENOMIC DNA]</scope>
    <source>
        <strain evidence="8">Rf_01</strain>
        <tissue evidence="8">Aerial parts of the thallus</tissue>
    </source>
</reference>
<dbReference type="Pfam" id="PF00264">
    <property type="entry name" value="Tyrosinase"/>
    <property type="match status" value="1"/>
</dbReference>
<gene>
    <name evidence="8" type="ORF">R1flu_011659</name>
</gene>
<evidence type="ECO:0000256" key="4">
    <source>
        <dbReference type="ARBA" id="ARBA00023002"/>
    </source>
</evidence>
<dbReference type="PRINTS" id="PR00092">
    <property type="entry name" value="TYROSINASE"/>
</dbReference>